<comment type="caution">
    <text evidence="2">The sequence shown here is derived from an EMBL/GenBank/DDBJ whole genome shotgun (WGS) entry which is preliminary data.</text>
</comment>
<accession>A0A4U0P2E3</accession>
<keyword evidence="3" id="KW-1185">Reference proteome</keyword>
<dbReference type="AlphaFoldDB" id="A0A4U0P2E3"/>
<keyword evidence="1" id="KW-0472">Membrane</keyword>
<evidence type="ECO:0000256" key="1">
    <source>
        <dbReference type="SAM" id="Phobius"/>
    </source>
</evidence>
<evidence type="ECO:0000313" key="3">
    <source>
        <dbReference type="Proteomes" id="UP000306808"/>
    </source>
</evidence>
<keyword evidence="1" id="KW-1133">Transmembrane helix</keyword>
<reference evidence="2 3" key="1">
    <citation type="submission" date="2019-04" db="EMBL/GenBank/DDBJ databases">
        <title>Sphingobacterium olei sp. nov., isolated from oil-contaminated soil.</title>
        <authorList>
            <person name="Liu B."/>
        </authorList>
    </citation>
    <scope>NUCLEOTIDE SEQUENCE [LARGE SCALE GENOMIC DNA]</scope>
    <source>
        <strain evidence="2 3">HAL-9</strain>
    </source>
</reference>
<dbReference type="RefSeq" id="WP_136901552.1">
    <property type="nucleotide sequence ID" value="NZ_SUME01000004.1"/>
</dbReference>
<feature type="transmembrane region" description="Helical" evidence="1">
    <location>
        <begin position="7"/>
        <end position="33"/>
    </location>
</feature>
<evidence type="ECO:0008006" key="4">
    <source>
        <dbReference type="Google" id="ProtNLM"/>
    </source>
</evidence>
<dbReference type="EMBL" id="SUME01000004">
    <property type="protein sequence ID" value="TJZ60712.1"/>
    <property type="molecule type" value="Genomic_DNA"/>
</dbReference>
<evidence type="ECO:0000313" key="2">
    <source>
        <dbReference type="EMBL" id="TJZ60712.1"/>
    </source>
</evidence>
<name>A0A4U0P2E3_9SPHI</name>
<gene>
    <name evidence="2" type="ORF">FAZ15_12055</name>
</gene>
<keyword evidence="1" id="KW-0812">Transmembrane</keyword>
<feature type="transmembrane region" description="Helical" evidence="1">
    <location>
        <begin position="104"/>
        <end position="121"/>
    </location>
</feature>
<feature type="transmembrane region" description="Helical" evidence="1">
    <location>
        <begin position="81"/>
        <end position="98"/>
    </location>
</feature>
<dbReference type="OrthoDB" id="1467772at2"/>
<dbReference type="Proteomes" id="UP000306808">
    <property type="component" value="Unassembled WGS sequence"/>
</dbReference>
<organism evidence="2 3">
    <name type="scientific">Sphingobacterium olei</name>
    <dbReference type="NCBI Taxonomy" id="2571155"/>
    <lineage>
        <taxon>Bacteria</taxon>
        <taxon>Pseudomonadati</taxon>
        <taxon>Bacteroidota</taxon>
        <taxon>Sphingobacteriia</taxon>
        <taxon>Sphingobacteriales</taxon>
        <taxon>Sphingobacteriaceae</taxon>
        <taxon>Sphingobacterium</taxon>
    </lineage>
</organism>
<feature type="transmembrane region" description="Helical" evidence="1">
    <location>
        <begin position="268"/>
        <end position="287"/>
    </location>
</feature>
<feature type="transmembrane region" description="Helical" evidence="1">
    <location>
        <begin position="237"/>
        <end position="256"/>
    </location>
</feature>
<feature type="transmembrane region" description="Helical" evidence="1">
    <location>
        <begin position="39"/>
        <end position="60"/>
    </location>
</feature>
<feature type="transmembrane region" description="Helical" evidence="1">
    <location>
        <begin position="141"/>
        <end position="162"/>
    </location>
</feature>
<sequence length="288" mass="33191">MRVAKNVYYFFIFSNLLIGSAAYMQCALTYIILNKPYNPHILMVEGTATLLLYNFSLLLSKPKHPHEAPYLRTRWVFKNEWLLWTNSILASILLAYALMEVHLYTIFFLAGIGLLSLSYALPLFKVNGVRGGLRQLPGLKLFHIAIIWSLSSVGLPVVQLWAEGDSMDWYAANYLGVTKVIFLLLCTLPFDIRDMRQDSYYHLKTIPNLLGEKKSIRLCYTLVLVHSILVLCSPYEGYIKIGLLITNLFIVLAMRFMIFPHIKQFHHVYLLDMALIIQFLICSLILYL</sequence>
<proteinExistence type="predicted"/>
<feature type="transmembrane region" description="Helical" evidence="1">
    <location>
        <begin position="174"/>
        <end position="193"/>
    </location>
</feature>
<protein>
    <recommendedName>
        <fullName evidence="4">Prenyltransferase</fullName>
    </recommendedName>
</protein>